<sequence length="95" mass="11199">MFRPAVYIVTNKKRGTLYIGVTSNLARRIYEHKEALLEGFTKKHGCKTLVYYEAHSNIASAIEREKKLKRLLRQKKIDLIESVNKNWEDKYSELI</sequence>
<accession>A0A0F5MPW8</accession>
<gene>
    <name evidence="3" type="ORF">SZ25_00041</name>
</gene>
<dbReference type="PATRIC" id="fig|1607817.3.peg.41"/>
<keyword evidence="4" id="KW-1185">Reference proteome</keyword>
<organism evidence="3 4">
    <name type="scientific">Candidatus Arcanibacter lacustris</name>
    <dbReference type="NCBI Taxonomy" id="1607817"/>
    <lineage>
        <taxon>Bacteria</taxon>
        <taxon>Pseudomonadati</taxon>
        <taxon>Pseudomonadota</taxon>
        <taxon>Alphaproteobacteria</taxon>
        <taxon>Rickettsiales</taxon>
        <taxon>Candidatus Arcanibacter</taxon>
    </lineage>
</organism>
<protein>
    <submittedName>
        <fullName evidence="3">GIY-YIG nuclease superfamily protein</fullName>
    </submittedName>
</protein>
<dbReference type="InterPro" id="IPR050190">
    <property type="entry name" value="UPF0213_domain"/>
</dbReference>
<evidence type="ECO:0000259" key="2">
    <source>
        <dbReference type="PROSITE" id="PS50164"/>
    </source>
</evidence>
<reference evidence="3 4" key="1">
    <citation type="submission" date="2015-02" db="EMBL/GenBank/DDBJ databases">
        <title>Single cell genomics of a rare environmental alphaproteobacterium provides unique insights into Rickettsiaceae evolution.</title>
        <authorList>
            <person name="Martijn J."/>
            <person name="Schulz F."/>
            <person name="Zaremba-Niedzwiedzka K."/>
            <person name="Viklund J."/>
            <person name="Stepanauskas R."/>
            <person name="Andersson S.G.E."/>
            <person name="Horn M."/>
            <person name="Guy L."/>
            <person name="Ettema T.J.G."/>
        </authorList>
    </citation>
    <scope>NUCLEOTIDE SEQUENCE [LARGE SCALE GENOMIC DNA]</scope>
    <source>
        <strain evidence="3 4">SCGC AAA041-L04</strain>
    </source>
</reference>
<dbReference type="PROSITE" id="PS50164">
    <property type="entry name" value="GIY_YIG"/>
    <property type="match status" value="1"/>
</dbReference>
<dbReference type="PANTHER" id="PTHR34477">
    <property type="entry name" value="UPF0213 PROTEIN YHBQ"/>
    <property type="match status" value="1"/>
</dbReference>
<evidence type="ECO:0000313" key="3">
    <source>
        <dbReference type="EMBL" id="KKB96863.1"/>
    </source>
</evidence>
<feature type="domain" description="GIY-YIG" evidence="2">
    <location>
        <begin position="2"/>
        <end position="78"/>
    </location>
</feature>
<dbReference type="Pfam" id="PF01541">
    <property type="entry name" value="GIY-YIG"/>
    <property type="match status" value="1"/>
</dbReference>
<dbReference type="SMART" id="SM00465">
    <property type="entry name" value="GIYc"/>
    <property type="match status" value="1"/>
</dbReference>
<dbReference type="EMBL" id="JYHA01000011">
    <property type="protein sequence ID" value="KKB96863.1"/>
    <property type="molecule type" value="Genomic_DNA"/>
</dbReference>
<evidence type="ECO:0000256" key="1">
    <source>
        <dbReference type="ARBA" id="ARBA00007435"/>
    </source>
</evidence>
<evidence type="ECO:0000313" key="4">
    <source>
        <dbReference type="Proteomes" id="UP000033358"/>
    </source>
</evidence>
<dbReference type="InterPro" id="IPR035901">
    <property type="entry name" value="GIY-YIG_endonuc_sf"/>
</dbReference>
<dbReference type="CDD" id="cd10448">
    <property type="entry name" value="GIY-YIG_unchar_3"/>
    <property type="match status" value="1"/>
</dbReference>
<comment type="caution">
    <text evidence="3">The sequence shown here is derived from an EMBL/GenBank/DDBJ whole genome shotgun (WGS) entry which is preliminary data.</text>
</comment>
<comment type="similarity">
    <text evidence="1">Belongs to the UPF0213 family.</text>
</comment>
<dbReference type="Proteomes" id="UP000033358">
    <property type="component" value="Unassembled WGS sequence"/>
</dbReference>
<dbReference type="PANTHER" id="PTHR34477:SF5">
    <property type="entry name" value="BSL5627 PROTEIN"/>
    <property type="match status" value="1"/>
</dbReference>
<dbReference type="InterPro" id="IPR000305">
    <property type="entry name" value="GIY-YIG_endonuc"/>
</dbReference>
<dbReference type="AlphaFoldDB" id="A0A0F5MPW8"/>
<dbReference type="SUPFAM" id="SSF82771">
    <property type="entry name" value="GIY-YIG endonuclease"/>
    <property type="match status" value="1"/>
</dbReference>
<dbReference type="Gene3D" id="3.40.1440.10">
    <property type="entry name" value="GIY-YIG endonuclease"/>
    <property type="match status" value="1"/>
</dbReference>
<name>A0A0F5MPW8_9RICK</name>
<proteinExistence type="inferred from homology"/>